<comment type="subunit">
    <text evidence="6">Interacts with the iron-sulfur protein subunit within the SDH catalytic dimer.</text>
</comment>
<dbReference type="InParanoid" id="C1E1M0"/>
<keyword evidence="5 6" id="KW-0143">Chaperone</keyword>
<accession>C1E1M0</accession>
<dbReference type="GO" id="GO:0005758">
    <property type="term" value="C:mitochondrial intermembrane space"/>
    <property type="evidence" value="ECO:0007669"/>
    <property type="project" value="TreeGrafter"/>
</dbReference>
<dbReference type="Proteomes" id="UP000002009">
    <property type="component" value="Chromosome 3"/>
</dbReference>
<keyword evidence="3" id="KW-0809">Transit peptide</keyword>
<proteinExistence type="inferred from homology"/>
<dbReference type="CDD" id="cd20270">
    <property type="entry name" value="Complex1_LYR_SDHAF3_LYRM10"/>
    <property type="match status" value="1"/>
</dbReference>
<evidence type="ECO:0000256" key="6">
    <source>
        <dbReference type="RuleBase" id="RU368039"/>
    </source>
</evidence>
<evidence type="ECO:0000256" key="2">
    <source>
        <dbReference type="ARBA" id="ARBA00006020"/>
    </source>
</evidence>
<sequence>MMNEAARPIVSLYRQILRAHYKCLPPPMRVLGDGYAREEFRRHLDSKSMTNDRWIEFASEWSRYLANVAPKEEGAGPKFTGELSKETIDAMSEEQRMMLRKLKEEAQSFGESVKADEETK</sequence>
<evidence type="ECO:0000256" key="4">
    <source>
        <dbReference type="ARBA" id="ARBA00023128"/>
    </source>
</evidence>
<dbReference type="GO" id="GO:0006105">
    <property type="term" value="P:succinate metabolic process"/>
    <property type="evidence" value="ECO:0007669"/>
    <property type="project" value="TreeGrafter"/>
</dbReference>
<comment type="subcellular location">
    <subcellularLocation>
        <location evidence="1 6">Mitochondrion matrix</location>
    </subcellularLocation>
</comment>
<name>C1E1M0_MICCC</name>
<evidence type="ECO:0000313" key="8">
    <source>
        <dbReference type="Proteomes" id="UP000002009"/>
    </source>
</evidence>
<dbReference type="GO" id="GO:0005759">
    <property type="term" value="C:mitochondrial matrix"/>
    <property type="evidence" value="ECO:0007669"/>
    <property type="project" value="UniProtKB-SubCell"/>
</dbReference>
<dbReference type="OMA" id="IEFASEW"/>
<dbReference type="RefSeq" id="XP_002500933.1">
    <property type="nucleotide sequence ID" value="XM_002500887.1"/>
</dbReference>
<dbReference type="PANTHER" id="PTHR13137:SF6">
    <property type="entry name" value="SUCCINATE DEHYDROGENASE ASSEMBLY FACTOR 3, MITOCHONDRIAL"/>
    <property type="match status" value="1"/>
</dbReference>
<dbReference type="STRING" id="296587.C1E1M0"/>
<dbReference type="PANTHER" id="PTHR13137">
    <property type="entry name" value="DC11 ACN9 HOMOLOG"/>
    <property type="match status" value="1"/>
</dbReference>
<dbReference type="eggNOG" id="ENOG502SDHX">
    <property type="taxonomic scope" value="Eukaryota"/>
</dbReference>
<keyword evidence="4 6" id="KW-0496">Mitochondrion</keyword>
<keyword evidence="8" id="KW-1185">Reference proteome</keyword>
<dbReference type="Pfam" id="PF13233">
    <property type="entry name" value="Complex1_LYR_2"/>
    <property type="match status" value="1"/>
</dbReference>
<dbReference type="EMBL" id="CP001324">
    <property type="protein sequence ID" value="ACO62191.1"/>
    <property type="molecule type" value="Genomic_DNA"/>
</dbReference>
<evidence type="ECO:0000256" key="5">
    <source>
        <dbReference type="ARBA" id="ARBA00023186"/>
    </source>
</evidence>
<evidence type="ECO:0000256" key="1">
    <source>
        <dbReference type="ARBA" id="ARBA00004305"/>
    </source>
</evidence>
<reference evidence="7 8" key="1">
    <citation type="journal article" date="2009" name="Science">
        <title>Green evolution and dynamic adaptations revealed by genomes of the marine picoeukaryotes Micromonas.</title>
        <authorList>
            <person name="Worden A.Z."/>
            <person name="Lee J.H."/>
            <person name="Mock T."/>
            <person name="Rouze P."/>
            <person name="Simmons M.P."/>
            <person name="Aerts A.L."/>
            <person name="Allen A.E."/>
            <person name="Cuvelier M.L."/>
            <person name="Derelle E."/>
            <person name="Everett M.V."/>
            <person name="Foulon E."/>
            <person name="Grimwood J."/>
            <person name="Gundlach H."/>
            <person name="Henrissat B."/>
            <person name="Napoli C."/>
            <person name="McDonald S.M."/>
            <person name="Parker M.S."/>
            <person name="Rombauts S."/>
            <person name="Salamov A."/>
            <person name="Von Dassow P."/>
            <person name="Badger J.H."/>
            <person name="Coutinho P.M."/>
            <person name="Demir E."/>
            <person name="Dubchak I."/>
            <person name="Gentemann C."/>
            <person name="Eikrem W."/>
            <person name="Gready J.E."/>
            <person name="John U."/>
            <person name="Lanier W."/>
            <person name="Lindquist E.A."/>
            <person name="Lucas S."/>
            <person name="Mayer K.F."/>
            <person name="Moreau H."/>
            <person name="Not F."/>
            <person name="Otillar R."/>
            <person name="Panaud O."/>
            <person name="Pangilinan J."/>
            <person name="Paulsen I."/>
            <person name="Piegu B."/>
            <person name="Poliakov A."/>
            <person name="Robbens S."/>
            <person name="Schmutz J."/>
            <person name="Toulza E."/>
            <person name="Wyss T."/>
            <person name="Zelensky A."/>
            <person name="Zhou K."/>
            <person name="Armbrust E.V."/>
            <person name="Bhattacharya D."/>
            <person name="Goodenough U.W."/>
            <person name="Van de Peer Y."/>
            <person name="Grigoriev I.V."/>
        </authorList>
    </citation>
    <scope>NUCLEOTIDE SEQUENCE [LARGE SCALE GENOMIC DNA]</scope>
    <source>
        <strain evidence="8">RCC299 / NOUM17</strain>
    </source>
</reference>
<dbReference type="GeneID" id="8241698"/>
<evidence type="ECO:0000256" key="3">
    <source>
        <dbReference type="ARBA" id="ARBA00022946"/>
    </source>
</evidence>
<dbReference type="AlphaFoldDB" id="C1E1M0"/>
<protein>
    <recommendedName>
        <fullName evidence="6">Succinate dehydrogenase assembly factor 3</fullName>
        <shortName evidence="6">SDH assembly factor 3</shortName>
        <shortName evidence="6">SDHAF3</shortName>
    </recommendedName>
</protein>
<dbReference type="GO" id="GO:0034553">
    <property type="term" value="P:mitochondrial respiratory chain complex II assembly"/>
    <property type="evidence" value="ECO:0007669"/>
    <property type="project" value="UniProtKB-UniRule"/>
</dbReference>
<comment type="function">
    <text evidence="6">Plays an essential role in the assembly of succinate dehydrogenase (SDH), an enzyme complex (also referred to as respiratory complex II) that is a component of both the tricarboxylic acid (TCA) cycle and the mitochondrial electron transport chain, and which couples the oxidation of succinate to fumarate with the reduction of ubiquinone (coenzyme Q) to ubiquinol. Promotes maturation of the iron-sulfur protein subunit of the SDH catalytic dimer, protecting it from the deleterious effects of oxidants. May act together with SDHAF1.</text>
</comment>
<dbReference type="InterPro" id="IPR008381">
    <property type="entry name" value="SDHAF3/Sdh7"/>
</dbReference>
<dbReference type="KEGG" id="mis:MICPUN_56920"/>
<dbReference type="OrthoDB" id="278329at2759"/>
<gene>
    <name evidence="7" type="ORF">MICPUN_56920</name>
</gene>
<evidence type="ECO:0000313" key="7">
    <source>
        <dbReference type="EMBL" id="ACO62191.1"/>
    </source>
</evidence>
<comment type="similarity">
    <text evidence="2 6">Belongs to the complex I LYR family. SDHAF3 subfamily.</text>
</comment>
<organism evidence="7 8">
    <name type="scientific">Micromonas commoda (strain RCC299 / NOUM17 / CCMP2709)</name>
    <name type="common">Picoplanktonic green alga</name>
    <dbReference type="NCBI Taxonomy" id="296587"/>
    <lineage>
        <taxon>Eukaryota</taxon>
        <taxon>Viridiplantae</taxon>
        <taxon>Chlorophyta</taxon>
        <taxon>Mamiellophyceae</taxon>
        <taxon>Mamiellales</taxon>
        <taxon>Mamiellaceae</taxon>
        <taxon>Micromonas</taxon>
    </lineage>
</organism>